<keyword evidence="2" id="KW-0806">Transcription termination</keyword>
<dbReference type="Gene3D" id="1.25.70.10">
    <property type="entry name" value="Transcription termination factor 3, mitochondrial"/>
    <property type="match status" value="1"/>
</dbReference>
<dbReference type="InterPro" id="IPR038538">
    <property type="entry name" value="MTERF_sf"/>
</dbReference>
<dbReference type="SMART" id="SM00733">
    <property type="entry name" value="Mterf"/>
    <property type="match status" value="7"/>
</dbReference>
<comment type="similarity">
    <text evidence="1">Belongs to the mTERF family.</text>
</comment>
<dbReference type="InterPro" id="IPR003690">
    <property type="entry name" value="MTERF"/>
</dbReference>
<dbReference type="Proteomes" id="UP001140949">
    <property type="component" value="Unassembled WGS sequence"/>
</dbReference>
<evidence type="ECO:0000256" key="1">
    <source>
        <dbReference type="ARBA" id="ARBA00007692"/>
    </source>
</evidence>
<sequence>MSLLHCSSPLAFSSLYCFYSPPPPPPPLCVQLKTSRQYVCKAKTYISRVAGDHNNTTVPSSLLVAEIEEAKAVLSLFLRKQGSSNAVAARTINKSDLFIKHLVSKLHLIYKSRYLVGRELTTLEIRNALVPYLESLLEEHGDLVVDVVENFPYPPGTLGKTGTTPPVASDGLISKKERAIARVSQRSPEGLLPPHVLYLIDLGMDLDQIKGIARRFPAFAYYSLDNKIRPMVEFLLELGVARPDIPTILHKRPQLCGISLSENLKPTMTYLENFGVDKSRWAKVIYRFPALLTYSRQKLKATVDYLTELGVSEENIGKVLTRWPHIVSYSVEEKLRPTVEYFQSIGVDAASLIHRCPQTFGLSIEGNLKPVTEFFLENGYSIEEVVTMVTRYGALYTFSLTGNLIPKWNYFLKMEYPRSELVKFPQYFGYSLEERIKPRHGKMRELGVSLILNQVLSVSDEDFAKVLGRKVGKISAALALEEKCRDDSVVSADTEKD</sequence>
<dbReference type="GO" id="GO:0006353">
    <property type="term" value="P:DNA-templated transcription termination"/>
    <property type="evidence" value="ECO:0007669"/>
    <property type="project" value="UniProtKB-KW"/>
</dbReference>
<keyword evidence="3" id="KW-0809">Transit peptide</keyword>
<dbReference type="EMBL" id="JANAVB010004599">
    <property type="protein sequence ID" value="KAJ6848557.1"/>
    <property type="molecule type" value="Genomic_DNA"/>
</dbReference>
<protein>
    <submittedName>
        <fullName evidence="4">Transcription termination factor MTERF5, chloroplastic</fullName>
    </submittedName>
</protein>
<name>A0AAX6I6Q8_IRIPA</name>
<evidence type="ECO:0000313" key="5">
    <source>
        <dbReference type="Proteomes" id="UP001140949"/>
    </source>
</evidence>
<accession>A0AAX6I6Q8</accession>
<evidence type="ECO:0000256" key="3">
    <source>
        <dbReference type="ARBA" id="ARBA00022946"/>
    </source>
</evidence>
<dbReference type="PANTHER" id="PTHR13068">
    <property type="entry name" value="CGI-12 PROTEIN-RELATED"/>
    <property type="match status" value="1"/>
</dbReference>
<dbReference type="PANTHER" id="PTHR13068:SF9">
    <property type="entry name" value="TRANSCRIPTION TERMINATION FACTOR MTERF5, CHLOROPLASTIC"/>
    <property type="match status" value="1"/>
</dbReference>
<proteinExistence type="inferred from homology"/>
<dbReference type="Pfam" id="PF02536">
    <property type="entry name" value="mTERF"/>
    <property type="match status" value="1"/>
</dbReference>
<organism evidence="4 5">
    <name type="scientific">Iris pallida</name>
    <name type="common">Sweet iris</name>
    <dbReference type="NCBI Taxonomy" id="29817"/>
    <lineage>
        <taxon>Eukaryota</taxon>
        <taxon>Viridiplantae</taxon>
        <taxon>Streptophyta</taxon>
        <taxon>Embryophyta</taxon>
        <taxon>Tracheophyta</taxon>
        <taxon>Spermatophyta</taxon>
        <taxon>Magnoliopsida</taxon>
        <taxon>Liliopsida</taxon>
        <taxon>Asparagales</taxon>
        <taxon>Iridaceae</taxon>
        <taxon>Iridoideae</taxon>
        <taxon>Irideae</taxon>
        <taxon>Iris</taxon>
    </lineage>
</organism>
<reference evidence="4" key="2">
    <citation type="submission" date="2023-04" db="EMBL/GenBank/DDBJ databases">
        <authorList>
            <person name="Bruccoleri R.E."/>
            <person name="Oakeley E.J."/>
            <person name="Faust A.-M."/>
            <person name="Dessus-Babus S."/>
            <person name="Altorfer M."/>
            <person name="Burckhardt D."/>
            <person name="Oertli M."/>
            <person name="Naumann U."/>
            <person name="Petersen F."/>
            <person name="Wong J."/>
        </authorList>
    </citation>
    <scope>NUCLEOTIDE SEQUENCE</scope>
    <source>
        <strain evidence="4">GSM-AAB239-AS_SAM_17_03QT</strain>
        <tissue evidence="4">Leaf</tissue>
    </source>
</reference>
<dbReference type="AlphaFoldDB" id="A0AAX6I6Q8"/>
<dbReference type="GO" id="GO:0003676">
    <property type="term" value="F:nucleic acid binding"/>
    <property type="evidence" value="ECO:0007669"/>
    <property type="project" value="InterPro"/>
</dbReference>
<gene>
    <name evidence="4" type="ORF">M6B38_275070</name>
</gene>
<reference evidence="4" key="1">
    <citation type="journal article" date="2023" name="GigaByte">
        <title>Genome assembly of the bearded iris, Iris pallida Lam.</title>
        <authorList>
            <person name="Bruccoleri R.E."/>
            <person name="Oakeley E.J."/>
            <person name="Faust A.M.E."/>
            <person name="Altorfer M."/>
            <person name="Dessus-Babus S."/>
            <person name="Burckhardt D."/>
            <person name="Oertli M."/>
            <person name="Naumann U."/>
            <person name="Petersen F."/>
            <person name="Wong J."/>
        </authorList>
    </citation>
    <scope>NUCLEOTIDE SEQUENCE</scope>
    <source>
        <strain evidence="4">GSM-AAB239-AS_SAM_17_03QT</strain>
    </source>
</reference>
<keyword evidence="2" id="KW-0804">Transcription</keyword>
<evidence type="ECO:0000313" key="4">
    <source>
        <dbReference type="EMBL" id="KAJ6848557.1"/>
    </source>
</evidence>
<evidence type="ECO:0000256" key="2">
    <source>
        <dbReference type="ARBA" id="ARBA00022472"/>
    </source>
</evidence>
<keyword evidence="2" id="KW-0805">Transcription regulation</keyword>
<comment type="caution">
    <text evidence="4">The sequence shown here is derived from an EMBL/GenBank/DDBJ whole genome shotgun (WGS) entry which is preliminary data.</text>
</comment>
<keyword evidence="5" id="KW-1185">Reference proteome</keyword>